<dbReference type="EMBL" id="QYUK01000011">
    <property type="protein sequence ID" value="RJF87927.1"/>
    <property type="molecule type" value="Genomic_DNA"/>
</dbReference>
<name>A0A418WD15_9PROT</name>
<evidence type="ECO:0000256" key="2">
    <source>
        <dbReference type="ARBA" id="ARBA00022448"/>
    </source>
</evidence>
<dbReference type="SUPFAM" id="SSF82693">
    <property type="entry name" value="Multidrug efflux transporter AcrB pore domain, PN1, PN2, PC1 and PC2 subdomains"/>
    <property type="match status" value="3"/>
</dbReference>
<dbReference type="PANTHER" id="PTHR32063:SF78">
    <property type="entry name" value="ACRB_ACRD_ACRF FAMILY PROTEIN"/>
    <property type="match status" value="1"/>
</dbReference>
<feature type="transmembrane region" description="Helical" evidence="8">
    <location>
        <begin position="898"/>
        <end position="924"/>
    </location>
</feature>
<dbReference type="Gene3D" id="3.30.70.1440">
    <property type="entry name" value="Multidrug efflux transporter AcrB pore domain"/>
    <property type="match status" value="1"/>
</dbReference>
<evidence type="ECO:0000313" key="10">
    <source>
        <dbReference type="Proteomes" id="UP000284605"/>
    </source>
</evidence>
<keyword evidence="5 8" id="KW-0812">Transmembrane</keyword>
<dbReference type="Gene3D" id="3.30.70.1320">
    <property type="entry name" value="Multidrug efflux transporter AcrB pore domain like"/>
    <property type="match status" value="1"/>
</dbReference>
<keyword evidence="2" id="KW-0813">Transport</keyword>
<dbReference type="Gene3D" id="3.30.2090.10">
    <property type="entry name" value="Multidrug efflux transporter AcrB TolC docking domain, DN and DC subdomains"/>
    <property type="match status" value="2"/>
</dbReference>
<feature type="transmembrane region" description="Helical" evidence="8">
    <location>
        <begin position="464"/>
        <end position="482"/>
    </location>
</feature>
<reference evidence="9 10" key="1">
    <citation type="submission" date="2018-09" db="EMBL/GenBank/DDBJ databases">
        <authorList>
            <person name="Zhu H."/>
        </authorList>
    </citation>
    <scope>NUCLEOTIDE SEQUENCE [LARGE SCALE GENOMIC DNA]</scope>
    <source>
        <strain evidence="9 10">K1W22B-8</strain>
    </source>
</reference>
<dbReference type="GO" id="GO:0005886">
    <property type="term" value="C:plasma membrane"/>
    <property type="evidence" value="ECO:0007669"/>
    <property type="project" value="UniProtKB-SubCell"/>
</dbReference>
<feature type="transmembrane region" description="Helical" evidence="8">
    <location>
        <begin position="989"/>
        <end position="1015"/>
    </location>
</feature>
<dbReference type="PRINTS" id="PR00702">
    <property type="entry name" value="ACRIFLAVINRP"/>
</dbReference>
<keyword evidence="4" id="KW-0997">Cell inner membrane</keyword>
<gene>
    <name evidence="9" type="ORF">D3874_13600</name>
</gene>
<protein>
    <submittedName>
        <fullName evidence="9">Multidrug efflux RND transporter permease subunit</fullName>
    </submittedName>
</protein>
<dbReference type="SUPFAM" id="SSF82866">
    <property type="entry name" value="Multidrug efflux transporter AcrB transmembrane domain"/>
    <property type="match status" value="2"/>
</dbReference>
<evidence type="ECO:0000256" key="5">
    <source>
        <dbReference type="ARBA" id="ARBA00022692"/>
    </source>
</evidence>
<sequence>MEFSRPFILRPIATTLIMVGIVLLGLLGYRLLPVTSLPAVDFPTIQVTSRLPGAAPDIMASLITTPLEHQLGQIAGLTSMNSVSSFGTSQITLQFNLSRDIDAAAQDVQAQINGASGLLPLDLMPNRPTYSKVNPADTPVLILAMTSDELPLRAINDFADTVVVQKLSQVEGVGLVTIEGGQKAAVRLQVNPAALAGLGLSLDDVRQAVQAATVDMPKGALDGPRQSFQISANDQLLDAEAYRQQIIAHRNGAPVRLMDVAGVVDGVENDRLAGWYDGKPAVILNIQRQPGANVIAVVDAIHALLPRLQASLPPAVKLTVLTDRTQTIRASIHDMEFTLLLSTVLVVLVIFLFLRRLWATVIPSVTLPVSLIATFGIMALAGFTLDNLSLMALAIATGFVVDDAIVMIENIVRHIEAGETPVAAALKGARQIGFTIVSLTVSLIAVFIPLLLMEGVVGRLFHEFAITLSAAVAISAVVSLTLTPMMCARLLKPRAEEHPPGAVARWSEAQFDRILWHYERSLRWVLRHQRPMLAFTVATVLATVALYVVVPKGFLPQQDTSLIVGVTDAAPDISFAAMAAKQQEIAEIIRRDPDVVAVSSFVGTGTINTTGNAGRLYINLKPVEQRSANADAVALRLKAAVAGIHGIELYLQSAQEIAIGSAYSRTQYQYLLQSADPVELAAWSGKLLAAMARSPALADVASDAQGGGLQAVLAIDRDAAARLGVGIRTINDALYDAFGQRQIATIYTQTNQYHVILEVDLRFRDDAQAFGNLHVKSALGDLVPLSSFIRFELKSAPLALMHHGLFPAVTLSFNVPPGVSLGEATAAIHEAEAAIGLPASVATSFLGSAAEFGYSRANEGILILAAIITVYIVLGILYESYIHPITILSTLPSAGIGALLALIVGGHELSVISLIGIILLIGIVKKNAIMMIDFALDAQRNQGLAPAEAIYQACRLRFRPIMMTTMAALLGALPLAFGTGAGAELRTPMGIAIVGGLIVSQFLSLYTTPVIYLAFDRLQRRVDRTFARPAPAAE</sequence>
<feature type="transmembrane region" description="Helical" evidence="8">
    <location>
        <begin position="337"/>
        <end position="354"/>
    </location>
</feature>
<comment type="subcellular location">
    <subcellularLocation>
        <location evidence="1">Cell inner membrane</location>
        <topology evidence="1">Multi-pass membrane protein</topology>
    </subcellularLocation>
</comment>
<evidence type="ECO:0000256" key="3">
    <source>
        <dbReference type="ARBA" id="ARBA00022475"/>
    </source>
</evidence>
<keyword evidence="3" id="KW-1003">Cell membrane</keyword>
<comment type="caution">
    <text evidence="9">The sequence shown here is derived from an EMBL/GenBank/DDBJ whole genome shotgun (WGS) entry which is preliminary data.</text>
</comment>
<keyword evidence="10" id="KW-1185">Reference proteome</keyword>
<keyword evidence="7 8" id="KW-0472">Membrane</keyword>
<feature type="transmembrane region" description="Helical" evidence="8">
    <location>
        <begin position="961"/>
        <end position="983"/>
    </location>
</feature>
<dbReference type="Gene3D" id="3.30.70.1430">
    <property type="entry name" value="Multidrug efflux transporter AcrB pore domain"/>
    <property type="match status" value="2"/>
</dbReference>
<dbReference type="NCBIfam" id="NF033617">
    <property type="entry name" value="RND_permease_2"/>
    <property type="match status" value="1"/>
</dbReference>
<dbReference type="RefSeq" id="WP_119778562.1">
    <property type="nucleotide sequence ID" value="NZ_QYUK01000011.1"/>
</dbReference>
<dbReference type="GO" id="GO:0042910">
    <property type="term" value="F:xenobiotic transmembrane transporter activity"/>
    <property type="evidence" value="ECO:0007669"/>
    <property type="project" value="TreeGrafter"/>
</dbReference>
<dbReference type="Gene3D" id="1.20.1640.10">
    <property type="entry name" value="Multidrug efflux transporter AcrB transmembrane domain"/>
    <property type="match status" value="2"/>
</dbReference>
<feature type="transmembrane region" description="Helical" evidence="8">
    <location>
        <begin position="12"/>
        <end position="32"/>
    </location>
</feature>
<dbReference type="FunFam" id="3.30.70.1430:FF:000001">
    <property type="entry name" value="Efflux pump membrane transporter"/>
    <property type="match status" value="1"/>
</dbReference>
<evidence type="ECO:0000256" key="4">
    <source>
        <dbReference type="ARBA" id="ARBA00022519"/>
    </source>
</evidence>
<accession>A0A418WD15</accession>
<dbReference type="InterPro" id="IPR001036">
    <property type="entry name" value="Acrflvin-R"/>
</dbReference>
<feature type="transmembrane region" description="Helical" evidence="8">
    <location>
        <begin position="361"/>
        <end position="384"/>
    </location>
</feature>
<proteinExistence type="predicted"/>
<dbReference type="FunFam" id="1.20.1640.10:FF:000001">
    <property type="entry name" value="Efflux pump membrane transporter"/>
    <property type="match status" value="1"/>
</dbReference>
<evidence type="ECO:0000256" key="8">
    <source>
        <dbReference type="SAM" id="Phobius"/>
    </source>
</evidence>
<feature type="transmembrane region" description="Helical" evidence="8">
    <location>
        <begin position="432"/>
        <end position="452"/>
    </location>
</feature>
<evidence type="ECO:0000256" key="6">
    <source>
        <dbReference type="ARBA" id="ARBA00022989"/>
    </source>
</evidence>
<dbReference type="PANTHER" id="PTHR32063">
    <property type="match status" value="1"/>
</dbReference>
<dbReference type="AlphaFoldDB" id="A0A418WD15"/>
<evidence type="ECO:0000256" key="1">
    <source>
        <dbReference type="ARBA" id="ARBA00004429"/>
    </source>
</evidence>
<dbReference type="OrthoDB" id="9806532at2"/>
<dbReference type="SUPFAM" id="SSF82714">
    <property type="entry name" value="Multidrug efflux transporter AcrB TolC docking domain, DN and DC subdomains"/>
    <property type="match status" value="2"/>
</dbReference>
<feature type="transmembrane region" description="Helical" evidence="8">
    <location>
        <begin position="861"/>
        <end position="878"/>
    </location>
</feature>
<keyword evidence="6 8" id="KW-1133">Transmembrane helix</keyword>
<dbReference type="Proteomes" id="UP000284605">
    <property type="component" value="Unassembled WGS sequence"/>
</dbReference>
<dbReference type="InterPro" id="IPR027463">
    <property type="entry name" value="AcrB_DN_DC_subdom"/>
</dbReference>
<evidence type="ECO:0000313" key="9">
    <source>
        <dbReference type="EMBL" id="RJF87927.1"/>
    </source>
</evidence>
<organism evidence="9 10">
    <name type="scientific">Oleomonas cavernae</name>
    <dbReference type="NCBI Taxonomy" id="2320859"/>
    <lineage>
        <taxon>Bacteria</taxon>
        <taxon>Pseudomonadati</taxon>
        <taxon>Pseudomonadota</taxon>
        <taxon>Alphaproteobacteria</taxon>
        <taxon>Acetobacterales</taxon>
        <taxon>Acetobacteraceae</taxon>
        <taxon>Oleomonas</taxon>
    </lineage>
</organism>
<dbReference type="Pfam" id="PF00873">
    <property type="entry name" value="ACR_tran"/>
    <property type="match status" value="1"/>
</dbReference>
<evidence type="ECO:0000256" key="7">
    <source>
        <dbReference type="ARBA" id="ARBA00023136"/>
    </source>
</evidence>
<feature type="transmembrane region" description="Helical" evidence="8">
    <location>
        <begin position="532"/>
        <end position="550"/>
    </location>
</feature>